<comment type="caution">
    <text evidence="2">The sequence shown here is derived from an EMBL/GenBank/DDBJ whole genome shotgun (WGS) entry which is preliminary data.</text>
</comment>
<gene>
    <name evidence="2" type="ORF">GCM10007981_05760</name>
</gene>
<dbReference type="InterPro" id="IPR004942">
    <property type="entry name" value="Roadblock/LAMTOR2_dom"/>
</dbReference>
<dbReference type="SUPFAM" id="SSF103196">
    <property type="entry name" value="Roadblock/LC7 domain"/>
    <property type="match status" value="1"/>
</dbReference>
<accession>A0A830GTJ9</accession>
<reference evidence="2" key="1">
    <citation type="journal article" date="2014" name="Int. J. Syst. Evol. Microbiol.">
        <title>Complete genome sequence of Corynebacterium casei LMG S-19264T (=DSM 44701T), isolated from a smear-ripened cheese.</title>
        <authorList>
            <consortium name="US DOE Joint Genome Institute (JGI-PGF)"/>
            <person name="Walter F."/>
            <person name="Albersmeier A."/>
            <person name="Kalinowski J."/>
            <person name="Ruckert C."/>
        </authorList>
    </citation>
    <scope>NUCLEOTIDE SEQUENCE</scope>
    <source>
        <strain evidence="2">JCM 10088</strain>
    </source>
</reference>
<dbReference type="AlphaFoldDB" id="A0A830GTJ9"/>
<protein>
    <recommendedName>
        <fullName evidence="1">Roadblock/LAMTOR2 domain-containing protein</fullName>
    </recommendedName>
</protein>
<dbReference type="RefSeq" id="WP_188595925.1">
    <property type="nucleotide sequence ID" value="NZ_BMNL01000001.1"/>
</dbReference>
<dbReference type="Proteomes" id="UP000610960">
    <property type="component" value="Unassembled WGS sequence"/>
</dbReference>
<dbReference type="EMBL" id="BMNL01000001">
    <property type="protein sequence ID" value="GGP19961.1"/>
    <property type="molecule type" value="Genomic_DNA"/>
</dbReference>
<sequence length="120" mass="12892">MQGSFSGSIKNYIDELMNNVSDIELVGLATSNGFPIAIQGRGSMDNINSKMVSAFIASIISDVNKNLKAANMGGDVESLTILTSNSQILLRRKGDLIIIIKAAVDADTNLLLYLINQDPF</sequence>
<feature type="domain" description="Roadblock/LAMTOR2" evidence="1">
    <location>
        <begin position="13"/>
        <end position="100"/>
    </location>
</feature>
<dbReference type="Pfam" id="PF03259">
    <property type="entry name" value="Robl_LC7"/>
    <property type="match status" value="1"/>
</dbReference>
<reference evidence="2" key="2">
    <citation type="submission" date="2020-09" db="EMBL/GenBank/DDBJ databases">
        <authorList>
            <person name="Sun Q."/>
            <person name="Ohkuma M."/>
        </authorList>
    </citation>
    <scope>NUCLEOTIDE SEQUENCE</scope>
    <source>
        <strain evidence="2">JCM 10088</strain>
    </source>
</reference>
<organism evidence="2 3">
    <name type="scientific">Thermocladium modestius</name>
    <dbReference type="NCBI Taxonomy" id="62609"/>
    <lineage>
        <taxon>Archaea</taxon>
        <taxon>Thermoproteota</taxon>
        <taxon>Thermoprotei</taxon>
        <taxon>Thermoproteales</taxon>
        <taxon>Thermoproteaceae</taxon>
        <taxon>Thermocladium</taxon>
    </lineage>
</organism>
<dbReference type="Gene3D" id="3.30.450.30">
    <property type="entry name" value="Dynein light chain 2a, cytoplasmic"/>
    <property type="match status" value="1"/>
</dbReference>
<proteinExistence type="predicted"/>
<evidence type="ECO:0000313" key="2">
    <source>
        <dbReference type="EMBL" id="GGP19961.1"/>
    </source>
</evidence>
<name>A0A830GTJ9_9CREN</name>
<evidence type="ECO:0000313" key="3">
    <source>
        <dbReference type="Proteomes" id="UP000610960"/>
    </source>
</evidence>
<evidence type="ECO:0000259" key="1">
    <source>
        <dbReference type="Pfam" id="PF03259"/>
    </source>
</evidence>
<keyword evidence="3" id="KW-1185">Reference proteome</keyword>